<dbReference type="GO" id="GO:0000160">
    <property type="term" value="P:phosphorelay signal transduction system"/>
    <property type="evidence" value="ECO:0007669"/>
    <property type="project" value="InterPro"/>
</dbReference>
<organism evidence="7 8">
    <name type="scientific">Shewanella psychrophila</name>
    <dbReference type="NCBI Taxonomy" id="225848"/>
    <lineage>
        <taxon>Bacteria</taxon>
        <taxon>Pseudomonadati</taxon>
        <taxon>Pseudomonadota</taxon>
        <taxon>Gammaproteobacteria</taxon>
        <taxon>Alteromonadales</taxon>
        <taxon>Shewanellaceae</taxon>
        <taxon>Shewanella</taxon>
    </lineage>
</organism>
<reference evidence="7 8" key="1">
    <citation type="submission" date="2016-03" db="EMBL/GenBank/DDBJ databases">
        <title>Complete genome sequence of Shewanella psychrophila WP2, a deep sea bacterium isolated from west Pacific sediment.</title>
        <authorList>
            <person name="Xu G."/>
            <person name="Jian H."/>
        </authorList>
    </citation>
    <scope>NUCLEOTIDE SEQUENCE [LARGE SCALE GENOMIC DNA]</scope>
    <source>
        <strain evidence="7 8">WP2</strain>
    </source>
</reference>
<dbReference type="Pfam" id="PF00072">
    <property type="entry name" value="Response_reg"/>
    <property type="match status" value="1"/>
</dbReference>
<evidence type="ECO:0000259" key="6">
    <source>
        <dbReference type="PROSITE" id="PS50887"/>
    </source>
</evidence>
<feature type="domain" description="Response regulatory" evidence="5">
    <location>
        <begin position="6"/>
        <end position="122"/>
    </location>
</feature>
<dbReference type="Gene3D" id="3.30.70.270">
    <property type="match status" value="1"/>
</dbReference>
<dbReference type="SMART" id="SM00448">
    <property type="entry name" value="REC"/>
    <property type="match status" value="1"/>
</dbReference>
<comment type="cofactor">
    <cofactor evidence="1">
        <name>Mg(2+)</name>
        <dbReference type="ChEBI" id="CHEBI:18420"/>
    </cofactor>
</comment>
<dbReference type="InterPro" id="IPR029787">
    <property type="entry name" value="Nucleotide_cyclase"/>
</dbReference>
<dbReference type="GO" id="GO:0052621">
    <property type="term" value="F:diguanylate cyclase activity"/>
    <property type="evidence" value="ECO:0007669"/>
    <property type="project" value="UniProtKB-EC"/>
</dbReference>
<sequence>MAEKATILLVDDTRTNIQLLVGCLKHQYRLKIAMNGQRCLELAQNPPFPDLILLDVIMPEMDGYEVCRQLKDNPNTKNIPIIFVTGRNSDEDEEFGLQLGAVDYIAKPIRPAIVTARVSTQIKLKYQSDALRNMAMHDQLTQLYNRHFLIESAANKLAHVDRHGNELSLLMIDIDFFKHINDQFGHHAGDQVLKAIAEILKEGNRREDVVARFGGEEFVVLLEHCSLNSAIEKAELLRAKIEALAPMGIEVTASFGVAELMKQEQTFVELLSRADAAVYQAKELGRNRVVAAENVYVEPHLDKKIV</sequence>
<dbReference type="RefSeq" id="WP_077753967.1">
    <property type="nucleotide sequence ID" value="NZ_CP014782.1"/>
</dbReference>
<comment type="catalytic activity">
    <reaction evidence="3">
        <text>2 GTP = 3',3'-c-di-GMP + 2 diphosphate</text>
        <dbReference type="Rhea" id="RHEA:24898"/>
        <dbReference type="ChEBI" id="CHEBI:33019"/>
        <dbReference type="ChEBI" id="CHEBI:37565"/>
        <dbReference type="ChEBI" id="CHEBI:58805"/>
        <dbReference type="EC" id="2.7.7.65"/>
    </reaction>
</comment>
<dbReference type="GO" id="GO:0005886">
    <property type="term" value="C:plasma membrane"/>
    <property type="evidence" value="ECO:0007669"/>
    <property type="project" value="TreeGrafter"/>
</dbReference>
<dbReference type="PANTHER" id="PTHR45138:SF9">
    <property type="entry name" value="DIGUANYLATE CYCLASE DGCM-RELATED"/>
    <property type="match status" value="1"/>
</dbReference>
<keyword evidence="8" id="KW-1185">Reference proteome</keyword>
<evidence type="ECO:0000256" key="1">
    <source>
        <dbReference type="ARBA" id="ARBA00001946"/>
    </source>
</evidence>
<evidence type="ECO:0000256" key="2">
    <source>
        <dbReference type="ARBA" id="ARBA00012528"/>
    </source>
</evidence>
<dbReference type="EC" id="2.7.7.65" evidence="2"/>
<dbReference type="InterPro" id="IPR001789">
    <property type="entry name" value="Sig_transdc_resp-reg_receiver"/>
</dbReference>
<dbReference type="AlphaFoldDB" id="A0A1S6HTW5"/>
<dbReference type="SMART" id="SM00267">
    <property type="entry name" value="GGDEF"/>
    <property type="match status" value="1"/>
</dbReference>
<feature type="modified residue" description="4-aspartylphosphate" evidence="4">
    <location>
        <position position="55"/>
    </location>
</feature>
<dbReference type="Gene3D" id="3.40.50.2300">
    <property type="match status" value="1"/>
</dbReference>
<dbReference type="OrthoDB" id="9812260at2"/>
<dbReference type="PANTHER" id="PTHR45138">
    <property type="entry name" value="REGULATORY COMPONENTS OF SENSORY TRANSDUCTION SYSTEM"/>
    <property type="match status" value="1"/>
</dbReference>
<dbReference type="CDD" id="cd01949">
    <property type="entry name" value="GGDEF"/>
    <property type="match status" value="1"/>
</dbReference>
<dbReference type="STRING" id="225848.Sps_03885"/>
<dbReference type="InterPro" id="IPR000160">
    <property type="entry name" value="GGDEF_dom"/>
</dbReference>
<dbReference type="PROSITE" id="PS50887">
    <property type="entry name" value="GGDEF"/>
    <property type="match status" value="1"/>
</dbReference>
<name>A0A1S6HTW5_9GAMM</name>
<dbReference type="InterPro" id="IPR043128">
    <property type="entry name" value="Rev_trsase/Diguanyl_cyclase"/>
</dbReference>
<protein>
    <recommendedName>
        <fullName evidence="2">diguanylate cyclase</fullName>
        <ecNumber evidence="2">2.7.7.65</ecNumber>
    </recommendedName>
</protein>
<dbReference type="SUPFAM" id="SSF55073">
    <property type="entry name" value="Nucleotide cyclase"/>
    <property type="match status" value="1"/>
</dbReference>
<evidence type="ECO:0000313" key="7">
    <source>
        <dbReference type="EMBL" id="AQS39000.1"/>
    </source>
</evidence>
<dbReference type="EMBL" id="CP014782">
    <property type="protein sequence ID" value="AQS39000.1"/>
    <property type="molecule type" value="Genomic_DNA"/>
</dbReference>
<dbReference type="GO" id="GO:0043709">
    <property type="term" value="P:cell adhesion involved in single-species biofilm formation"/>
    <property type="evidence" value="ECO:0007669"/>
    <property type="project" value="TreeGrafter"/>
</dbReference>
<dbReference type="NCBIfam" id="TIGR00254">
    <property type="entry name" value="GGDEF"/>
    <property type="match status" value="1"/>
</dbReference>
<evidence type="ECO:0000256" key="3">
    <source>
        <dbReference type="ARBA" id="ARBA00034247"/>
    </source>
</evidence>
<keyword evidence="4" id="KW-0597">Phosphoprotein</keyword>
<dbReference type="Pfam" id="PF00990">
    <property type="entry name" value="GGDEF"/>
    <property type="match status" value="1"/>
</dbReference>
<dbReference type="KEGG" id="spsw:Sps_03885"/>
<evidence type="ECO:0000256" key="4">
    <source>
        <dbReference type="PROSITE-ProRule" id="PRU00169"/>
    </source>
</evidence>
<feature type="domain" description="GGDEF" evidence="6">
    <location>
        <begin position="165"/>
        <end position="294"/>
    </location>
</feature>
<proteinExistence type="predicted"/>
<dbReference type="GO" id="GO:1902201">
    <property type="term" value="P:negative regulation of bacterial-type flagellum-dependent cell motility"/>
    <property type="evidence" value="ECO:0007669"/>
    <property type="project" value="TreeGrafter"/>
</dbReference>
<accession>A0A1S6HTW5</accession>
<dbReference type="FunFam" id="3.30.70.270:FF:000001">
    <property type="entry name" value="Diguanylate cyclase domain protein"/>
    <property type="match status" value="1"/>
</dbReference>
<evidence type="ECO:0000313" key="8">
    <source>
        <dbReference type="Proteomes" id="UP000189545"/>
    </source>
</evidence>
<dbReference type="SUPFAM" id="SSF52172">
    <property type="entry name" value="CheY-like"/>
    <property type="match status" value="1"/>
</dbReference>
<dbReference type="InterPro" id="IPR011006">
    <property type="entry name" value="CheY-like_superfamily"/>
</dbReference>
<dbReference type="Proteomes" id="UP000189545">
    <property type="component" value="Chromosome"/>
</dbReference>
<evidence type="ECO:0000259" key="5">
    <source>
        <dbReference type="PROSITE" id="PS50110"/>
    </source>
</evidence>
<dbReference type="PROSITE" id="PS50110">
    <property type="entry name" value="RESPONSE_REGULATORY"/>
    <property type="match status" value="1"/>
</dbReference>
<gene>
    <name evidence="7" type="ORF">Sps_03885</name>
</gene>
<dbReference type="InterPro" id="IPR050469">
    <property type="entry name" value="Diguanylate_Cyclase"/>
</dbReference>